<sequence>MRHTPVAHITSSGVSRRSALGGLAAAALGTLALAAPASAHPIRTLYIAGDSTASIKPLDVYPETGWGMGLGYYLTPHARVANHAVNGRSSKSFIDEGRLAGLLSTAASGDVLLIQFGHNDAKPDAERHTDPWGSYQDYLAQYVDAARAHGMTPVLATSIERRRFRSDGTAYSTHGDYPEAMRQLAQKKHVPLIDLQRQSLALWQQLGPERTKDYFLHTEDGRRDNTHLSEVGAAAIAQLAAIGLQGTGALSPRDLRRLDELVPHGWFERPETVPA</sequence>
<protein>
    <submittedName>
        <fullName evidence="4">Lysophospholipase L1-like esterase</fullName>
    </submittedName>
</protein>
<keyword evidence="5" id="KW-1185">Reference proteome</keyword>
<reference evidence="4" key="1">
    <citation type="submission" date="2020-11" db="EMBL/GenBank/DDBJ databases">
        <title>Sequencing the genomes of 1000 actinobacteria strains.</title>
        <authorList>
            <person name="Klenk H.-P."/>
        </authorList>
    </citation>
    <scope>NUCLEOTIDE SEQUENCE</scope>
    <source>
        <strain evidence="4">DSM 26152</strain>
    </source>
</reference>
<evidence type="ECO:0000256" key="1">
    <source>
        <dbReference type="ARBA" id="ARBA00008668"/>
    </source>
</evidence>
<dbReference type="AlphaFoldDB" id="A0A931D4J9"/>
<organism evidence="4 5">
    <name type="scientific">Zhihengliuella flava</name>
    <dbReference type="NCBI Taxonomy" id="1285193"/>
    <lineage>
        <taxon>Bacteria</taxon>
        <taxon>Bacillati</taxon>
        <taxon>Actinomycetota</taxon>
        <taxon>Actinomycetes</taxon>
        <taxon>Micrococcales</taxon>
        <taxon>Micrococcaceae</taxon>
        <taxon>Zhihengliuella</taxon>
    </lineage>
</organism>
<comment type="similarity">
    <text evidence="1">Belongs to the 'GDSL' lipolytic enzyme family.</text>
</comment>
<dbReference type="RefSeq" id="WP_196835630.1">
    <property type="nucleotide sequence ID" value="NZ_JADOTZ010000001.1"/>
</dbReference>
<dbReference type="CDD" id="cd01821">
    <property type="entry name" value="Rhamnogalacturan_acetylesterase_like"/>
    <property type="match status" value="1"/>
</dbReference>
<gene>
    <name evidence="4" type="ORF">IW252_001066</name>
</gene>
<accession>A0A931D4J9</accession>
<evidence type="ECO:0000313" key="4">
    <source>
        <dbReference type="EMBL" id="MBG6084299.1"/>
    </source>
</evidence>
<keyword evidence="2" id="KW-0378">Hydrolase</keyword>
<dbReference type="InterPro" id="IPR006311">
    <property type="entry name" value="TAT_signal"/>
</dbReference>
<dbReference type="Proteomes" id="UP000625033">
    <property type="component" value="Unassembled WGS sequence"/>
</dbReference>
<feature type="domain" description="SGNH hydrolase-type esterase" evidence="3">
    <location>
        <begin position="49"/>
        <end position="234"/>
    </location>
</feature>
<dbReference type="Gene3D" id="3.40.50.1110">
    <property type="entry name" value="SGNH hydrolase"/>
    <property type="match status" value="1"/>
</dbReference>
<dbReference type="InterPro" id="IPR013830">
    <property type="entry name" value="SGNH_hydro"/>
</dbReference>
<name>A0A931D4J9_9MICC</name>
<evidence type="ECO:0000256" key="2">
    <source>
        <dbReference type="ARBA" id="ARBA00022801"/>
    </source>
</evidence>
<proteinExistence type="inferred from homology"/>
<dbReference type="PANTHER" id="PTHR43695">
    <property type="entry name" value="PUTATIVE (AFU_ORTHOLOGUE AFUA_2G17250)-RELATED"/>
    <property type="match status" value="1"/>
</dbReference>
<dbReference type="PANTHER" id="PTHR43695:SF1">
    <property type="entry name" value="RHAMNOGALACTURONAN ACETYLESTERASE"/>
    <property type="match status" value="1"/>
</dbReference>
<dbReference type="EMBL" id="JADOTZ010000001">
    <property type="protein sequence ID" value="MBG6084299.1"/>
    <property type="molecule type" value="Genomic_DNA"/>
</dbReference>
<evidence type="ECO:0000259" key="3">
    <source>
        <dbReference type="Pfam" id="PF13472"/>
    </source>
</evidence>
<comment type="caution">
    <text evidence="4">The sequence shown here is derived from an EMBL/GenBank/DDBJ whole genome shotgun (WGS) entry which is preliminary data.</text>
</comment>
<dbReference type="InterPro" id="IPR036514">
    <property type="entry name" value="SGNH_hydro_sf"/>
</dbReference>
<dbReference type="GO" id="GO:0016787">
    <property type="term" value="F:hydrolase activity"/>
    <property type="evidence" value="ECO:0007669"/>
    <property type="project" value="UniProtKB-KW"/>
</dbReference>
<dbReference type="Pfam" id="PF13472">
    <property type="entry name" value="Lipase_GDSL_2"/>
    <property type="match status" value="1"/>
</dbReference>
<dbReference type="PROSITE" id="PS51318">
    <property type="entry name" value="TAT"/>
    <property type="match status" value="1"/>
</dbReference>
<dbReference type="InterPro" id="IPR037459">
    <property type="entry name" value="RhgT-like"/>
</dbReference>
<dbReference type="SUPFAM" id="SSF52266">
    <property type="entry name" value="SGNH hydrolase"/>
    <property type="match status" value="1"/>
</dbReference>
<evidence type="ECO:0000313" key="5">
    <source>
        <dbReference type="Proteomes" id="UP000625033"/>
    </source>
</evidence>